<feature type="transmembrane region" description="Helical" evidence="5">
    <location>
        <begin position="335"/>
        <end position="356"/>
    </location>
</feature>
<feature type="transmembrane region" description="Helical" evidence="5">
    <location>
        <begin position="95"/>
        <end position="118"/>
    </location>
</feature>
<dbReference type="Pfam" id="PF00999">
    <property type="entry name" value="Na_H_Exchanger"/>
    <property type="match status" value="1"/>
</dbReference>
<reference evidence="8" key="1">
    <citation type="submission" date="2015-08" db="EMBL/GenBank/DDBJ databases">
        <authorList>
            <person name="Varghese N."/>
        </authorList>
    </citation>
    <scope>NUCLEOTIDE SEQUENCE [LARGE SCALE GENOMIC DNA]</scope>
    <source>
        <strain evidence="8">DSM 17901</strain>
    </source>
</reference>
<feature type="transmembrane region" description="Helical" evidence="5">
    <location>
        <begin position="40"/>
        <end position="58"/>
    </location>
</feature>
<feature type="domain" description="Cation/H+ exchanger transmembrane" evidence="6">
    <location>
        <begin position="22"/>
        <end position="387"/>
    </location>
</feature>
<dbReference type="STRING" id="375574.GCA_001418035_01272"/>
<keyword evidence="3 5" id="KW-1133">Transmembrane helix</keyword>
<gene>
    <name evidence="7" type="ORF">Ga0061063_1481</name>
</gene>
<evidence type="ECO:0000256" key="5">
    <source>
        <dbReference type="SAM" id="Phobius"/>
    </source>
</evidence>
<dbReference type="GO" id="GO:0015297">
    <property type="term" value="F:antiporter activity"/>
    <property type="evidence" value="ECO:0007669"/>
    <property type="project" value="InterPro"/>
</dbReference>
<dbReference type="Proteomes" id="UP000243535">
    <property type="component" value="Unassembled WGS sequence"/>
</dbReference>
<dbReference type="RefSeq" id="WP_054286450.1">
    <property type="nucleotide sequence ID" value="NZ_CYHA01000002.1"/>
</dbReference>
<dbReference type="InterPro" id="IPR038770">
    <property type="entry name" value="Na+/solute_symporter_sf"/>
</dbReference>
<evidence type="ECO:0000313" key="8">
    <source>
        <dbReference type="Proteomes" id="UP000243535"/>
    </source>
</evidence>
<keyword evidence="2 5" id="KW-0812">Transmembrane</keyword>
<comment type="subcellular location">
    <subcellularLocation>
        <location evidence="1">Membrane</location>
        <topology evidence="1">Multi-pass membrane protein</topology>
    </subcellularLocation>
</comment>
<feature type="transmembrane region" description="Helical" evidence="5">
    <location>
        <begin position="368"/>
        <end position="389"/>
    </location>
</feature>
<feature type="transmembrane region" description="Helical" evidence="5">
    <location>
        <begin position="64"/>
        <end position="83"/>
    </location>
</feature>
<evidence type="ECO:0000259" key="6">
    <source>
        <dbReference type="Pfam" id="PF00999"/>
    </source>
</evidence>
<dbReference type="GO" id="GO:0016020">
    <property type="term" value="C:membrane"/>
    <property type="evidence" value="ECO:0007669"/>
    <property type="project" value="UniProtKB-SubCell"/>
</dbReference>
<evidence type="ECO:0000256" key="2">
    <source>
        <dbReference type="ARBA" id="ARBA00022692"/>
    </source>
</evidence>
<feature type="transmembrane region" description="Helical" evidence="5">
    <location>
        <begin position="196"/>
        <end position="216"/>
    </location>
</feature>
<accession>A0A0K6GW46</accession>
<organism evidence="7 8">
    <name type="scientific">Gulbenkiania indica</name>
    <dbReference type="NCBI Taxonomy" id="375574"/>
    <lineage>
        <taxon>Bacteria</taxon>
        <taxon>Pseudomonadati</taxon>
        <taxon>Pseudomonadota</taxon>
        <taxon>Betaproteobacteria</taxon>
        <taxon>Neisseriales</taxon>
        <taxon>Chromobacteriaceae</taxon>
        <taxon>Gulbenkiania</taxon>
    </lineage>
</organism>
<proteinExistence type="predicted"/>
<dbReference type="PANTHER" id="PTHR43021:SF2">
    <property type="entry name" value="CATION_H+ EXCHANGER DOMAIN-CONTAINING PROTEIN"/>
    <property type="match status" value="1"/>
</dbReference>
<dbReference type="Gene3D" id="1.20.1530.20">
    <property type="match status" value="1"/>
</dbReference>
<feature type="transmembrane region" description="Helical" evidence="5">
    <location>
        <begin position="301"/>
        <end position="323"/>
    </location>
</feature>
<dbReference type="OrthoDB" id="8617652at2"/>
<feature type="transmembrane region" description="Helical" evidence="5">
    <location>
        <begin position="124"/>
        <end position="144"/>
    </location>
</feature>
<dbReference type="InterPro" id="IPR006153">
    <property type="entry name" value="Cation/H_exchanger_TM"/>
</dbReference>
<name>A0A0K6GW46_9NEIS</name>
<dbReference type="AlphaFoldDB" id="A0A0K6GW46"/>
<evidence type="ECO:0000256" key="4">
    <source>
        <dbReference type="ARBA" id="ARBA00023136"/>
    </source>
</evidence>
<keyword evidence="8" id="KW-1185">Reference proteome</keyword>
<dbReference type="EMBL" id="CYHA01000002">
    <property type="protein sequence ID" value="CUA82834.1"/>
    <property type="molecule type" value="Genomic_DNA"/>
</dbReference>
<dbReference type="GO" id="GO:1902600">
    <property type="term" value="P:proton transmembrane transport"/>
    <property type="evidence" value="ECO:0007669"/>
    <property type="project" value="InterPro"/>
</dbReference>
<feature type="transmembrane region" description="Helical" evidence="5">
    <location>
        <begin position="6"/>
        <end position="28"/>
    </location>
</feature>
<evidence type="ECO:0000256" key="1">
    <source>
        <dbReference type="ARBA" id="ARBA00004141"/>
    </source>
</evidence>
<keyword evidence="4 5" id="KW-0472">Membrane</keyword>
<evidence type="ECO:0000313" key="7">
    <source>
        <dbReference type="EMBL" id="CUA82834.1"/>
    </source>
</evidence>
<sequence>MSEWSLPTLTLNPLAAFGILLIVGVLGGQIARRVVHLPAITGYVLAGLIISPAGLALIDAEMLRSANLFLQLALGLALFEIGRRIDLTWLRRERILLGTVAIGCLIVFVGVFAVLVALGIPGGAAVLTASVAMMTSPVVILEIVRESRAEGQVTERLMTATGLGNLFGLVAFGIAISYNHFEAAHGVEESLIGPGWLVLGSVALGLVSASVAIRVNQWLGGRERDAQAVLLFGIIALVVGLSALLDFLPPLALLVLGVGTRQIERGHTVTEPPLAGRSSFFFVAFFVAAGAQLSPGDLRHFALVATAWLAVRTLSMMVVWWAAARANGLTHRRGAWLGLALSPLSGGTHSLALLGATSLPAGSAAFTGLMLAGVFILEIAGPILTRFALQQAGETPR</sequence>
<feature type="transmembrane region" description="Helical" evidence="5">
    <location>
        <begin position="156"/>
        <end position="176"/>
    </location>
</feature>
<feature type="transmembrane region" description="Helical" evidence="5">
    <location>
        <begin position="228"/>
        <end position="254"/>
    </location>
</feature>
<dbReference type="PANTHER" id="PTHR43021">
    <property type="entry name" value="NA(+)/H(+) ANTIPORTER-RELATED"/>
    <property type="match status" value="1"/>
</dbReference>
<evidence type="ECO:0000256" key="3">
    <source>
        <dbReference type="ARBA" id="ARBA00022989"/>
    </source>
</evidence>
<protein>
    <submittedName>
        <fullName evidence="7">Transporter, CPA2 family (TC 2.A.37)</fullName>
    </submittedName>
</protein>